<keyword evidence="3" id="KW-1185">Reference proteome</keyword>
<name>A0A397HTZ0_9GLOM</name>
<gene>
    <name evidence="2" type="ORF">Glove_308g3</name>
    <name evidence="1" type="ORF">Glove_308g5</name>
</gene>
<proteinExistence type="predicted"/>
<dbReference type="EMBL" id="PQFF01000282">
    <property type="protein sequence ID" value="RHZ66309.1"/>
    <property type="molecule type" value="Genomic_DNA"/>
</dbReference>
<sequence>MGNHEVVIFCVRCIYLSTKNYISTSDPNTKPNSYQRLQKLERDILSLQNDNARIQNESEWRNEARSIEFFRSNILNIINFCEWACGVQ</sequence>
<reference evidence="1 3" key="1">
    <citation type="submission" date="2018-08" db="EMBL/GenBank/DDBJ databases">
        <title>Genome and evolution of the arbuscular mycorrhizal fungus Diversispora epigaea (formerly Glomus versiforme) and its bacterial endosymbionts.</title>
        <authorList>
            <person name="Sun X."/>
            <person name="Fei Z."/>
            <person name="Harrison M."/>
        </authorList>
    </citation>
    <scope>NUCLEOTIDE SEQUENCE [LARGE SCALE GENOMIC DNA]</scope>
    <source>
        <strain evidence="1 3">IT104</strain>
    </source>
</reference>
<accession>A0A397HTZ0</accession>
<organism evidence="1 3">
    <name type="scientific">Diversispora epigaea</name>
    <dbReference type="NCBI Taxonomy" id="1348612"/>
    <lineage>
        <taxon>Eukaryota</taxon>
        <taxon>Fungi</taxon>
        <taxon>Fungi incertae sedis</taxon>
        <taxon>Mucoromycota</taxon>
        <taxon>Glomeromycotina</taxon>
        <taxon>Glomeromycetes</taxon>
        <taxon>Diversisporales</taxon>
        <taxon>Diversisporaceae</taxon>
        <taxon>Diversispora</taxon>
    </lineage>
</organism>
<evidence type="ECO:0000313" key="3">
    <source>
        <dbReference type="Proteomes" id="UP000266861"/>
    </source>
</evidence>
<comment type="caution">
    <text evidence="1">The sequence shown here is derived from an EMBL/GenBank/DDBJ whole genome shotgun (WGS) entry which is preliminary data.</text>
</comment>
<protein>
    <submittedName>
        <fullName evidence="1">Uncharacterized protein</fullName>
    </submittedName>
</protein>
<dbReference type="Proteomes" id="UP000266861">
    <property type="component" value="Unassembled WGS sequence"/>
</dbReference>
<evidence type="ECO:0000313" key="2">
    <source>
        <dbReference type="EMBL" id="RHZ66309.1"/>
    </source>
</evidence>
<evidence type="ECO:0000313" key="1">
    <source>
        <dbReference type="EMBL" id="RHZ66307.1"/>
    </source>
</evidence>
<dbReference type="AlphaFoldDB" id="A0A397HTZ0"/>
<dbReference type="EMBL" id="PQFF01000282">
    <property type="protein sequence ID" value="RHZ66307.1"/>
    <property type="molecule type" value="Genomic_DNA"/>
</dbReference>